<evidence type="ECO:0000313" key="2">
    <source>
        <dbReference type="Proteomes" id="UP001060215"/>
    </source>
</evidence>
<evidence type="ECO:0000313" key="1">
    <source>
        <dbReference type="EMBL" id="KAI8013328.1"/>
    </source>
</evidence>
<proteinExistence type="predicted"/>
<protein>
    <submittedName>
        <fullName evidence="1">Uncharacterized protein</fullName>
    </submittedName>
</protein>
<organism evidence="1 2">
    <name type="scientific">Camellia lanceoleosa</name>
    <dbReference type="NCBI Taxonomy" id="1840588"/>
    <lineage>
        <taxon>Eukaryota</taxon>
        <taxon>Viridiplantae</taxon>
        <taxon>Streptophyta</taxon>
        <taxon>Embryophyta</taxon>
        <taxon>Tracheophyta</taxon>
        <taxon>Spermatophyta</taxon>
        <taxon>Magnoliopsida</taxon>
        <taxon>eudicotyledons</taxon>
        <taxon>Gunneridae</taxon>
        <taxon>Pentapetalae</taxon>
        <taxon>asterids</taxon>
        <taxon>Ericales</taxon>
        <taxon>Theaceae</taxon>
        <taxon>Camellia</taxon>
    </lineage>
</organism>
<reference evidence="1 2" key="1">
    <citation type="journal article" date="2022" name="Plant J.">
        <title>Chromosome-level genome of Camellia lanceoleosa provides a valuable resource for understanding genome evolution and self-incompatibility.</title>
        <authorList>
            <person name="Gong W."/>
            <person name="Xiao S."/>
            <person name="Wang L."/>
            <person name="Liao Z."/>
            <person name="Chang Y."/>
            <person name="Mo W."/>
            <person name="Hu G."/>
            <person name="Li W."/>
            <person name="Zhao G."/>
            <person name="Zhu H."/>
            <person name="Hu X."/>
            <person name="Ji K."/>
            <person name="Xiang X."/>
            <person name="Song Q."/>
            <person name="Yuan D."/>
            <person name="Jin S."/>
            <person name="Zhang L."/>
        </authorList>
    </citation>
    <scope>NUCLEOTIDE SEQUENCE [LARGE SCALE GENOMIC DNA]</scope>
    <source>
        <strain evidence="1">SQ_2022a</strain>
    </source>
</reference>
<name>A0ACC0HKD9_9ERIC</name>
<comment type="caution">
    <text evidence="1">The sequence shown here is derived from an EMBL/GenBank/DDBJ whole genome shotgun (WGS) entry which is preliminary data.</text>
</comment>
<dbReference type="EMBL" id="CM045761">
    <property type="protein sequence ID" value="KAI8013328.1"/>
    <property type="molecule type" value="Genomic_DNA"/>
</dbReference>
<accession>A0ACC0HKD9</accession>
<sequence length="400" mass="44100">MGTSNSALGLEFLTLEDGVGCSDVVSHRCLIGKILAPKQLNIPAISSIVKGAWKTRAPFSIAPWNDNLFLFTFEDAEDRLWSPFWVQVHGLSPEKLTKANGELIGSRIGRLIRVEAHCEGLLLYRNFLRLRVELDISKPLPRGFFLQQTDSLHAVSSNHWISFKFEKLSNFCFDCGRIGHERKACKFVAREEVRQSGYGPNLRTGIARSTGLSVEYDKHRVAEMDIRLRPLLNRCREQSAGLFAPRAPTVARGLEEHVLGTSVESVEEWGREKDTTEVLKNSAFSDAQGRAVQNIDVHSPMGNDNPIPSGFGLQDLPLTEASNGLGEPKAPSGPHYFVTEPVELPLGPAHKTALIQTSSSPIGIEELSPSSSPTSPNLKTIVIDECMATVFNSFTLKRKA</sequence>
<keyword evidence="2" id="KW-1185">Reference proteome</keyword>
<gene>
    <name evidence="1" type="ORF">LOK49_LG05G02142</name>
</gene>
<dbReference type="Proteomes" id="UP001060215">
    <property type="component" value="Chromosome 4"/>
</dbReference>